<dbReference type="InterPro" id="IPR011051">
    <property type="entry name" value="RmlC_Cupin_sf"/>
</dbReference>
<name>A0ABQ2EW50_9DEIO</name>
<dbReference type="Gene3D" id="2.60.120.10">
    <property type="entry name" value="Jelly Rolls"/>
    <property type="match status" value="1"/>
</dbReference>
<dbReference type="RefSeq" id="WP_189008724.1">
    <property type="nucleotide sequence ID" value="NZ_BMPP01000009.1"/>
</dbReference>
<dbReference type="InterPro" id="IPR014710">
    <property type="entry name" value="RmlC-like_jellyroll"/>
</dbReference>
<keyword evidence="3" id="KW-1185">Reference proteome</keyword>
<organism evidence="2 3">
    <name type="scientific">Deinococcus malanensis</name>
    <dbReference type="NCBI Taxonomy" id="1706855"/>
    <lineage>
        <taxon>Bacteria</taxon>
        <taxon>Thermotogati</taxon>
        <taxon>Deinococcota</taxon>
        <taxon>Deinococci</taxon>
        <taxon>Deinococcales</taxon>
        <taxon>Deinococcaceae</taxon>
        <taxon>Deinococcus</taxon>
    </lineage>
</organism>
<proteinExistence type="predicted"/>
<dbReference type="PANTHER" id="PTHR36440">
    <property type="entry name" value="PUTATIVE (AFU_ORTHOLOGUE AFUA_8G07350)-RELATED"/>
    <property type="match status" value="1"/>
</dbReference>
<evidence type="ECO:0000313" key="3">
    <source>
        <dbReference type="Proteomes" id="UP000647587"/>
    </source>
</evidence>
<dbReference type="Pfam" id="PF07883">
    <property type="entry name" value="Cupin_2"/>
    <property type="match status" value="1"/>
</dbReference>
<dbReference type="EMBL" id="BMPP01000009">
    <property type="protein sequence ID" value="GGK29205.1"/>
    <property type="molecule type" value="Genomic_DNA"/>
</dbReference>
<dbReference type="PANTHER" id="PTHR36440:SF1">
    <property type="entry name" value="PUTATIVE (AFU_ORTHOLOGUE AFUA_8G07350)-RELATED"/>
    <property type="match status" value="1"/>
</dbReference>
<protein>
    <recommendedName>
        <fullName evidence="1">Cupin type-2 domain-containing protein</fullName>
    </recommendedName>
</protein>
<comment type="caution">
    <text evidence="2">The sequence shown here is derived from an EMBL/GenBank/DDBJ whole genome shotgun (WGS) entry which is preliminary data.</text>
</comment>
<dbReference type="Proteomes" id="UP000647587">
    <property type="component" value="Unassembled WGS sequence"/>
</dbReference>
<sequence>MADELMTFKATAEQTGGLYALTDSVVPPGGGSPPHIHHREDEAFRVLEGRLDIRVGEQRFTVEVGSFVHLPRDVIHSHIDVGTEPARFLTWIVPAGLERFFKEVGTPGTDVSSPPPFDEDAINRLLGVAPGYGIGVPTVPDDDL</sequence>
<gene>
    <name evidence="2" type="ORF">GCM10008955_23750</name>
</gene>
<dbReference type="InterPro" id="IPR053146">
    <property type="entry name" value="QDO-like"/>
</dbReference>
<feature type="domain" description="Cupin type-2" evidence="1">
    <location>
        <begin position="25"/>
        <end position="91"/>
    </location>
</feature>
<dbReference type="InterPro" id="IPR013096">
    <property type="entry name" value="Cupin_2"/>
</dbReference>
<accession>A0ABQ2EW50</accession>
<evidence type="ECO:0000259" key="1">
    <source>
        <dbReference type="Pfam" id="PF07883"/>
    </source>
</evidence>
<evidence type="ECO:0000313" key="2">
    <source>
        <dbReference type="EMBL" id="GGK29205.1"/>
    </source>
</evidence>
<reference evidence="3" key="1">
    <citation type="journal article" date="2019" name="Int. J. Syst. Evol. Microbiol.">
        <title>The Global Catalogue of Microorganisms (GCM) 10K type strain sequencing project: providing services to taxonomists for standard genome sequencing and annotation.</title>
        <authorList>
            <consortium name="The Broad Institute Genomics Platform"/>
            <consortium name="The Broad Institute Genome Sequencing Center for Infectious Disease"/>
            <person name="Wu L."/>
            <person name="Ma J."/>
        </authorList>
    </citation>
    <scope>NUCLEOTIDE SEQUENCE [LARGE SCALE GENOMIC DNA]</scope>
    <source>
        <strain evidence="3">JCM 30331</strain>
    </source>
</reference>
<dbReference type="SUPFAM" id="SSF51182">
    <property type="entry name" value="RmlC-like cupins"/>
    <property type="match status" value="1"/>
</dbReference>